<dbReference type="AlphaFoldDB" id="A0A937K3G0"/>
<comment type="caution">
    <text evidence="2">The sequence shown here is derived from an EMBL/GenBank/DDBJ whole genome shotgun (WGS) entry which is preliminary data.</text>
</comment>
<accession>A0A937K3G0</accession>
<dbReference type="RefSeq" id="WP_202767728.1">
    <property type="nucleotide sequence ID" value="NZ_JAESWA010000022.1"/>
</dbReference>
<gene>
    <name evidence="2" type="ORF">JK634_11155</name>
</gene>
<evidence type="ECO:0000313" key="2">
    <source>
        <dbReference type="EMBL" id="MBL4932366.1"/>
    </source>
</evidence>
<keyword evidence="1" id="KW-1133">Transmembrane helix</keyword>
<protein>
    <submittedName>
        <fullName evidence="2">Uncharacterized protein</fullName>
    </submittedName>
</protein>
<reference evidence="2" key="1">
    <citation type="submission" date="2021-01" db="EMBL/GenBank/DDBJ databases">
        <title>Genome public.</title>
        <authorList>
            <person name="Liu C."/>
            <person name="Sun Q."/>
        </authorList>
    </citation>
    <scope>NUCLEOTIDE SEQUENCE</scope>
    <source>
        <strain evidence="2">YIM B02565</strain>
    </source>
</reference>
<feature type="transmembrane region" description="Helical" evidence="1">
    <location>
        <begin position="12"/>
        <end position="30"/>
    </location>
</feature>
<sequence length="60" mass="6968">MKKIDVNRAMQLSTIIILAIGMEFKIFSVISNDQLIVCDVVLASIYIIFLIIRWVKKRNK</sequence>
<proteinExistence type="predicted"/>
<evidence type="ECO:0000256" key="1">
    <source>
        <dbReference type="SAM" id="Phobius"/>
    </source>
</evidence>
<keyword evidence="1" id="KW-0472">Membrane</keyword>
<name>A0A937K3G0_9CLOT</name>
<feature type="transmembrane region" description="Helical" evidence="1">
    <location>
        <begin position="36"/>
        <end position="55"/>
    </location>
</feature>
<keyword evidence="1" id="KW-0812">Transmembrane</keyword>
<dbReference type="Proteomes" id="UP000623681">
    <property type="component" value="Unassembled WGS sequence"/>
</dbReference>
<organism evidence="2 3">
    <name type="scientific">Clostridium paridis</name>
    <dbReference type="NCBI Taxonomy" id="2803863"/>
    <lineage>
        <taxon>Bacteria</taxon>
        <taxon>Bacillati</taxon>
        <taxon>Bacillota</taxon>
        <taxon>Clostridia</taxon>
        <taxon>Eubacteriales</taxon>
        <taxon>Clostridiaceae</taxon>
        <taxon>Clostridium</taxon>
    </lineage>
</organism>
<dbReference type="EMBL" id="JAESWA010000022">
    <property type="protein sequence ID" value="MBL4932366.1"/>
    <property type="molecule type" value="Genomic_DNA"/>
</dbReference>
<keyword evidence="3" id="KW-1185">Reference proteome</keyword>
<evidence type="ECO:0000313" key="3">
    <source>
        <dbReference type="Proteomes" id="UP000623681"/>
    </source>
</evidence>